<proteinExistence type="predicted"/>
<dbReference type="GO" id="GO:0007165">
    <property type="term" value="P:signal transduction"/>
    <property type="evidence" value="ECO:0007669"/>
    <property type="project" value="InterPro"/>
</dbReference>
<protein>
    <recommendedName>
        <fullName evidence="1">TIR domain-containing protein</fullName>
    </recommendedName>
</protein>
<dbReference type="SUPFAM" id="SSF52200">
    <property type="entry name" value="Toll/Interleukin receptor TIR domain"/>
    <property type="match status" value="1"/>
</dbReference>
<keyword evidence="3" id="KW-1185">Reference proteome</keyword>
<dbReference type="SUPFAM" id="SSF52540">
    <property type="entry name" value="P-loop containing nucleoside triphosphate hydrolases"/>
    <property type="match status" value="1"/>
</dbReference>
<dbReference type="InterPro" id="IPR027417">
    <property type="entry name" value="P-loop_NTPase"/>
</dbReference>
<dbReference type="Pfam" id="PF13676">
    <property type="entry name" value="TIR_2"/>
    <property type="match status" value="1"/>
</dbReference>
<name>A0A916JCM1_9BACT</name>
<dbReference type="Gene3D" id="3.40.50.10140">
    <property type="entry name" value="Toll/interleukin-1 receptor homology (TIR) domain"/>
    <property type="match status" value="1"/>
</dbReference>
<dbReference type="RefSeq" id="WP_215239481.1">
    <property type="nucleotide sequence ID" value="NZ_CAJRAF010000002.1"/>
</dbReference>
<dbReference type="AlphaFoldDB" id="A0A916JCM1"/>
<dbReference type="NCBIfam" id="NF047389">
    <property type="entry name" value="ATPase_Sll1717"/>
    <property type="match status" value="1"/>
</dbReference>
<dbReference type="InterPro" id="IPR035897">
    <property type="entry name" value="Toll_tir_struct_dom_sf"/>
</dbReference>
<evidence type="ECO:0000313" key="3">
    <source>
        <dbReference type="Proteomes" id="UP000680038"/>
    </source>
</evidence>
<dbReference type="Proteomes" id="UP000680038">
    <property type="component" value="Unassembled WGS sequence"/>
</dbReference>
<evidence type="ECO:0000259" key="1">
    <source>
        <dbReference type="PROSITE" id="PS50104"/>
    </source>
</evidence>
<dbReference type="EMBL" id="CAJRAF010000002">
    <property type="protein sequence ID" value="CAG5002580.1"/>
    <property type="molecule type" value="Genomic_DNA"/>
</dbReference>
<gene>
    <name evidence="2" type="ORF">DYBT9275_02922</name>
</gene>
<dbReference type="PROSITE" id="PS50104">
    <property type="entry name" value="TIR"/>
    <property type="match status" value="1"/>
</dbReference>
<feature type="domain" description="TIR" evidence="1">
    <location>
        <begin position="869"/>
        <end position="991"/>
    </location>
</feature>
<sequence length="1026" mass="119729">MKYSPWFVDADRIQIGYSTTGIESFLTRTNSINKFLSPQETNKYFLVGPKGLGKTLLLKLKSLQLREKSYKVIPESTLCEKINDIVTKFSYESIHDLETERMWKIIWEISLCCCIARNCNVSLPEEISRIIGLAKSLSSILKIFLSLGTKNIEKLYNKFNDTQLRPIVDNLHERGVSQLALFIDNIDEGFSSHVGEAGKTNSENTYLVSAELWIAAQIAILGISKRLMQANPHLKIYVSIRSEAFNQIVAQEKKQIGDLCTFLEYSKEQIKDIFLKNIRETDSDNLVFPSEKDAIKSFLGFTGMPHRFVRDEKGEKVVEDVFDFIYRHTFGRPREIVAMGERISNISPNERNMETIHNAINNESSELFKQLTLEIIPSFDIDIFRKFINIISKNIFSRRTAEIAYKYFAENEKFKHICSYYWNLGILGIVKQNGADNSRLIQAFRPVGQYSLAKDYVPEYKSFLMHPATYSLMEEVLYDRANFFSLENIVGYDNIFIEARSNYNRIRYHLHLGMGRDSLSILVPTLHNHKILGIVINPSNNIWNELSLVEYFELRVDEDVFKFRVYRDEFEAYRRDQIFREWIDDKQATIFFTGNKELINNIASNASAITTTDYEDIKFLETIGSSVDNNNKIIYLCKRTFDTARELDFKNKLFLIHPSWKLRKVLIDRYTLSSKKSVKNQNLLCEIEVEEYPGKQVSLYHDQLSVIPNGIVRRPKSKEEFDFYEREFRLLREGIYQYYKLLRQKGLIRQGSQDCLPRLRLFASIQIEGLLSGQNRQVLNEVFGRDDRPSIRKELMNECLIHFKRLDALEQSRLGNNGQSVNISELKRTMVLLSNVGIYDFVKLSRDYIEAPSLCVDVLKDLQVYPIKKYFSTFISYSFRDTQFASTLANYLILNGVKVEMFEIDDPKGKLLGIMSEYVKKNEKMIFLSSRNSLISSACHFELKTCREKISKNWKEMLIPIRIDDYILEIQEYDIPSDKRSLFWENIIFIKENNVHDFSKHSALTDKKLFEAEILEKILNKYLKAK</sequence>
<evidence type="ECO:0000313" key="2">
    <source>
        <dbReference type="EMBL" id="CAG5002580.1"/>
    </source>
</evidence>
<comment type="caution">
    <text evidence="2">The sequence shown here is derived from an EMBL/GenBank/DDBJ whole genome shotgun (WGS) entry which is preliminary data.</text>
</comment>
<reference evidence="2" key="1">
    <citation type="submission" date="2021-04" db="EMBL/GenBank/DDBJ databases">
        <authorList>
            <person name="Rodrigo-Torres L."/>
            <person name="Arahal R. D."/>
            <person name="Lucena T."/>
        </authorList>
    </citation>
    <scope>NUCLEOTIDE SEQUENCE</scope>
    <source>
        <strain evidence="2">CECT 9275</strain>
    </source>
</reference>
<accession>A0A916JCM1</accession>
<dbReference type="InterPro" id="IPR000157">
    <property type="entry name" value="TIR_dom"/>
</dbReference>
<dbReference type="InterPro" id="IPR059206">
    <property type="entry name" value="Sll1717-like"/>
</dbReference>
<organism evidence="2 3">
    <name type="scientific">Dyadobacter helix</name>
    <dbReference type="NCBI Taxonomy" id="2822344"/>
    <lineage>
        <taxon>Bacteria</taxon>
        <taxon>Pseudomonadati</taxon>
        <taxon>Bacteroidota</taxon>
        <taxon>Cytophagia</taxon>
        <taxon>Cytophagales</taxon>
        <taxon>Spirosomataceae</taxon>
        <taxon>Dyadobacter</taxon>
    </lineage>
</organism>